<organism evidence="2 3">
    <name type="scientific">Phlebiopsis gigantea (strain 11061_1 CR5-6)</name>
    <name type="common">White-rot fungus</name>
    <name type="synonym">Peniophora gigantea</name>
    <dbReference type="NCBI Taxonomy" id="745531"/>
    <lineage>
        <taxon>Eukaryota</taxon>
        <taxon>Fungi</taxon>
        <taxon>Dikarya</taxon>
        <taxon>Basidiomycota</taxon>
        <taxon>Agaricomycotina</taxon>
        <taxon>Agaricomycetes</taxon>
        <taxon>Polyporales</taxon>
        <taxon>Phanerochaetaceae</taxon>
        <taxon>Phlebiopsis</taxon>
    </lineage>
</organism>
<evidence type="ECO:0000256" key="1">
    <source>
        <dbReference type="ARBA" id="ARBA00006658"/>
    </source>
</evidence>
<proteinExistence type="inferred from homology"/>
<dbReference type="InterPro" id="IPR051330">
    <property type="entry name" value="Phosphatase_reg/MetRdx"/>
</dbReference>
<evidence type="ECO:0000313" key="2">
    <source>
        <dbReference type="EMBL" id="KIP12897.1"/>
    </source>
</evidence>
<comment type="similarity">
    <text evidence="1">Belongs to the TIP41 family.</text>
</comment>
<reference evidence="2 3" key="1">
    <citation type="journal article" date="2014" name="PLoS Genet.">
        <title>Analysis of the Phlebiopsis gigantea genome, transcriptome and secretome provides insight into its pioneer colonization strategies of wood.</title>
        <authorList>
            <person name="Hori C."/>
            <person name="Ishida T."/>
            <person name="Igarashi K."/>
            <person name="Samejima M."/>
            <person name="Suzuki H."/>
            <person name="Master E."/>
            <person name="Ferreira P."/>
            <person name="Ruiz-Duenas F.J."/>
            <person name="Held B."/>
            <person name="Canessa P."/>
            <person name="Larrondo L.F."/>
            <person name="Schmoll M."/>
            <person name="Druzhinina I.S."/>
            <person name="Kubicek C.P."/>
            <person name="Gaskell J.A."/>
            <person name="Kersten P."/>
            <person name="St John F."/>
            <person name="Glasner J."/>
            <person name="Sabat G."/>
            <person name="Splinter BonDurant S."/>
            <person name="Syed K."/>
            <person name="Yadav J."/>
            <person name="Mgbeahuruike A.C."/>
            <person name="Kovalchuk A."/>
            <person name="Asiegbu F.O."/>
            <person name="Lackner G."/>
            <person name="Hoffmeister D."/>
            <person name="Rencoret J."/>
            <person name="Gutierrez A."/>
            <person name="Sun H."/>
            <person name="Lindquist E."/>
            <person name="Barry K."/>
            <person name="Riley R."/>
            <person name="Grigoriev I.V."/>
            <person name="Henrissat B."/>
            <person name="Kues U."/>
            <person name="Berka R.M."/>
            <person name="Martinez A.T."/>
            <person name="Covert S.F."/>
            <person name="Blanchette R.A."/>
            <person name="Cullen D."/>
        </authorList>
    </citation>
    <scope>NUCLEOTIDE SEQUENCE [LARGE SCALE GENOMIC DNA]</scope>
    <source>
        <strain evidence="2 3">11061_1 CR5-6</strain>
    </source>
</reference>
<dbReference type="AlphaFoldDB" id="A0A0C3SEN7"/>
<dbReference type="EMBL" id="KN840438">
    <property type="protein sequence ID" value="KIP12897.1"/>
    <property type="molecule type" value="Genomic_DNA"/>
</dbReference>
<gene>
    <name evidence="2" type="ORF">PHLGIDRAFT_123943</name>
</gene>
<dbReference type="HOGENOM" id="CLU_039187_1_0_1"/>
<dbReference type="Proteomes" id="UP000053257">
    <property type="component" value="Unassembled WGS sequence"/>
</dbReference>
<dbReference type="InterPro" id="IPR007303">
    <property type="entry name" value="TIP41-like"/>
</dbReference>
<dbReference type="Pfam" id="PF04176">
    <property type="entry name" value="TIP41"/>
    <property type="match status" value="1"/>
</dbReference>
<keyword evidence="3" id="KW-1185">Reference proteome</keyword>
<name>A0A0C3SEN7_PHLG1</name>
<dbReference type="STRING" id="745531.A0A0C3SEN7"/>
<dbReference type="OrthoDB" id="10253878at2759"/>
<dbReference type="GO" id="GO:0005829">
    <property type="term" value="C:cytosol"/>
    <property type="evidence" value="ECO:0007669"/>
    <property type="project" value="TreeGrafter"/>
</dbReference>
<protein>
    <recommendedName>
        <fullName evidence="4">Type 2A phosphatase activator TIP41</fullName>
    </recommendedName>
</protein>
<accession>A0A0C3SEN7</accession>
<dbReference type="GO" id="GO:0031929">
    <property type="term" value="P:TOR signaling"/>
    <property type="evidence" value="ECO:0007669"/>
    <property type="project" value="TreeGrafter"/>
</dbReference>
<evidence type="ECO:0008006" key="4">
    <source>
        <dbReference type="Google" id="ProtNLM"/>
    </source>
</evidence>
<dbReference type="PANTHER" id="PTHR21021:SF16">
    <property type="entry name" value="TIP41-LIKE PROTEIN"/>
    <property type="match status" value="1"/>
</dbReference>
<evidence type="ECO:0000313" key="3">
    <source>
        <dbReference type="Proteomes" id="UP000053257"/>
    </source>
</evidence>
<sequence>MTALPSLPPHKLTETPNSRTIQIGEWTITGRTNPISNAGECDALQAWLQGMPLPEMTFGNNSLELEHKSSGWKYTFNTADALKAVKNGELGEGDGGVKVGYADAWLKSRTGESSQLPMPRTVATKPYDWTYTTTYPGHSLEFPSTYASWTLANEDNPRHTIPLAELTRQDPILYYAEIPLFEDELHDNGSSHLLTRIRVMPTCFFILSRFTLRVDNVLFRTYDTRIYHSFESSPPLVVRETSGWEAPYDRIKRQIHRRNDLTPLTDPNWVAKVLSEMPSHVTQEEGAGTGWRGMGTKVEIAILG</sequence>
<dbReference type="PANTHER" id="PTHR21021">
    <property type="entry name" value="GAF/PUTATIVE CYTOSKELETAL PROTEIN"/>
    <property type="match status" value="1"/>
</dbReference>